<dbReference type="Proteomes" id="UP000272503">
    <property type="component" value="Unassembled WGS sequence"/>
</dbReference>
<evidence type="ECO:0000256" key="1">
    <source>
        <dbReference type="SAM" id="MobiDB-lite"/>
    </source>
</evidence>
<name>A0A3L7A2T2_9MICO</name>
<gene>
    <name evidence="2" type="ORF">D9V32_13345</name>
</gene>
<dbReference type="InterPro" id="IPR019151">
    <property type="entry name" value="Proteasome_assmbl_chaperone_2"/>
</dbReference>
<dbReference type="EMBL" id="RCUX01000011">
    <property type="protein sequence ID" value="RLP74330.1"/>
    <property type="molecule type" value="Genomic_DNA"/>
</dbReference>
<dbReference type="AlphaFoldDB" id="A0A3L7A2T2"/>
<accession>A0A3L7A2T2</accession>
<evidence type="ECO:0000313" key="3">
    <source>
        <dbReference type="Proteomes" id="UP000272503"/>
    </source>
</evidence>
<dbReference type="Gene3D" id="3.40.50.10900">
    <property type="entry name" value="PAC-like subunit"/>
    <property type="match status" value="1"/>
</dbReference>
<sequence>MLPGPARAVGCKHTRASIGCHFGCECSGEYRVNERVLVVAFEGWNDAGEAASGAAKVLRDHLAATPLKSIDPEPYYDFQFTRPTIFVDDSGRRALRWPETTFFAPGAASTDAEDVETQPAFIPESLGAHVSTDNEAQVYLLIGTEPSRSWQAFVSEVLDTALVHDIGRIIVMGSVLADAPHTRPIQIECTSDNADIRAELEVERSQYEGPVGILNVLCIAAEAVGIPTLSVWASVPHYVHNTPSPKAILALVDRIEELVGVVIPRGNLLAESAEWEQTVSTLTAEDPDMVAYIRQLEQARDTVEDPEASGEAIAREFRRFLDSAPEAVVDGPDTIVDGPDAIVDGADAIAEGSAAAEAGDAGSGTDSDADSDTDSNDRGPEFPDSPTA</sequence>
<feature type="compositionally biased region" description="Low complexity" evidence="1">
    <location>
        <begin position="344"/>
        <end position="366"/>
    </location>
</feature>
<feature type="region of interest" description="Disordered" evidence="1">
    <location>
        <begin position="344"/>
        <end position="388"/>
    </location>
</feature>
<dbReference type="OrthoDB" id="150941at2"/>
<dbReference type="Pfam" id="PF09754">
    <property type="entry name" value="PAC2"/>
    <property type="match status" value="1"/>
</dbReference>
<dbReference type="SUPFAM" id="SSF159659">
    <property type="entry name" value="Cgl1923-like"/>
    <property type="match status" value="1"/>
</dbReference>
<protein>
    <submittedName>
        <fullName evidence="2">PAC2 family protein</fullName>
    </submittedName>
</protein>
<dbReference type="InterPro" id="IPR038389">
    <property type="entry name" value="PSMG2_sf"/>
</dbReference>
<keyword evidence="3" id="KW-1185">Reference proteome</keyword>
<reference evidence="2 3" key="1">
    <citation type="submission" date="2018-10" db="EMBL/GenBank/DDBJ databases">
        <authorList>
            <person name="Li J."/>
        </authorList>
    </citation>
    <scope>NUCLEOTIDE SEQUENCE [LARGE SCALE GENOMIC DNA]</scope>
    <source>
        <strain evidence="2 3">IF 016277</strain>
    </source>
</reference>
<proteinExistence type="predicted"/>
<evidence type="ECO:0000313" key="2">
    <source>
        <dbReference type="EMBL" id="RLP74330.1"/>
    </source>
</evidence>
<organism evidence="2 3">
    <name type="scientific">Mycetocola tolaasinivorans</name>
    <dbReference type="NCBI Taxonomy" id="76635"/>
    <lineage>
        <taxon>Bacteria</taxon>
        <taxon>Bacillati</taxon>
        <taxon>Actinomycetota</taxon>
        <taxon>Actinomycetes</taxon>
        <taxon>Micrococcales</taxon>
        <taxon>Microbacteriaceae</taxon>
        <taxon>Mycetocola</taxon>
    </lineage>
</organism>
<comment type="caution">
    <text evidence="2">The sequence shown here is derived from an EMBL/GenBank/DDBJ whole genome shotgun (WGS) entry which is preliminary data.</text>
</comment>